<evidence type="ECO:0000313" key="3">
    <source>
        <dbReference type="EMBL" id="SFN44956.1"/>
    </source>
</evidence>
<feature type="domain" description="NUMOD4" evidence="1">
    <location>
        <begin position="6"/>
        <end position="63"/>
    </location>
</feature>
<dbReference type="Gene3D" id="3.90.75.20">
    <property type="match status" value="1"/>
</dbReference>
<dbReference type="AlphaFoldDB" id="A0A1I4Z3U6"/>
<dbReference type="EMBL" id="FOVL01000005">
    <property type="protein sequence ID" value="SFN44956.1"/>
    <property type="molecule type" value="Genomic_DNA"/>
</dbReference>
<keyword evidence="4" id="KW-1185">Reference proteome</keyword>
<dbReference type="OrthoDB" id="6631788at2"/>
<evidence type="ECO:0000259" key="1">
    <source>
        <dbReference type="Pfam" id="PF07463"/>
    </source>
</evidence>
<dbReference type="Proteomes" id="UP000199153">
    <property type="component" value="Unassembled WGS sequence"/>
</dbReference>
<gene>
    <name evidence="3" type="ORF">SAMN05660413_01075</name>
</gene>
<accession>A0A1I4Z3U6</accession>
<dbReference type="STRING" id="287099.SAMN05660413_01075"/>
<dbReference type="InterPro" id="IPR036388">
    <property type="entry name" value="WH-like_DNA-bd_sf"/>
</dbReference>
<organism evidence="3 4">
    <name type="scientific">Salegentibacter flavus</name>
    <dbReference type="NCBI Taxonomy" id="287099"/>
    <lineage>
        <taxon>Bacteria</taxon>
        <taxon>Pseudomonadati</taxon>
        <taxon>Bacteroidota</taxon>
        <taxon>Flavobacteriia</taxon>
        <taxon>Flavobacteriales</taxon>
        <taxon>Flavobacteriaceae</taxon>
        <taxon>Salegentibacter</taxon>
    </lineage>
</organism>
<keyword evidence="3" id="KW-0540">Nuclease</keyword>
<dbReference type="InterPro" id="IPR003615">
    <property type="entry name" value="HNH_nuc"/>
</dbReference>
<dbReference type="SUPFAM" id="SSF54060">
    <property type="entry name" value="His-Me finger endonucleases"/>
    <property type="match status" value="1"/>
</dbReference>
<protein>
    <submittedName>
        <fullName evidence="3">HNH endonuclease</fullName>
    </submittedName>
</protein>
<dbReference type="InterPro" id="IPR010902">
    <property type="entry name" value="NUMOD4"/>
</dbReference>
<dbReference type="GO" id="GO:0016788">
    <property type="term" value="F:hydrolase activity, acting on ester bonds"/>
    <property type="evidence" value="ECO:0007669"/>
    <property type="project" value="InterPro"/>
</dbReference>
<proteinExistence type="predicted"/>
<dbReference type="RefSeq" id="WP_093406850.1">
    <property type="nucleotide sequence ID" value="NZ_FOVL01000005.1"/>
</dbReference>
<dbReference type="GO" id="GO:0004519">
    <property type="term" value="F:endonuclease activity"/>
    <property type="evidence" value="ECO:0007669"/>
    <property type="project" value="UniProtKB-KW"/>
</dbReference>
<dbReference type="Pfam" id="PF13392">
    <property type="entry name" value="HNH_3"/>
    <property type="match status" value="1"/>
</dbReference>
<feature type="domain" description="HNH nuclease" evidence="2">
    <location>
        <begin position="76"/>
        <end position="117"/>
    </location>
</feature>
<reference evidence="3 4" key="1">
    <citation type="submission" date="2016-10" db="EMBL/GenBank/DDBJ databases">
        <authorList>
            <person name="de Groot N.N."/>
        </authorList>
    </citation>
    <scope>NUCLEOTIDE SEQUENCE [LARGE SCALE GENOMIC DNA]</scope>
    <source>
        <strain evidence="3 4">DSM 17794</strain>
    </source>
</reference>
<dbReference type="Gene3D" id="1.10.10.10">
    <property type="entry name" value="Winged helix-like DNA-binding domain superfamily/Winged helix DNA-binding domain"/>
    <property type="match status" value="1"/>
</dbReference>
<keyword evidence="3" id="KW-0255">Endonuclease</keyword>
<sequence length="183" mass="21710">MNEEQELWVKIKGFENRYMISNRGRILSLGRVMTAKDGFIRNYPDRILKLKPHKNTGYCLARLYHHNGKTYEDFSVHRLVALHFLENSENLPVVNHIDTNRSNNHVDNLEWVTVAENLTHHGCHLRGGEKRKKKVFQYTDIGEFIRAWNSVQEAHDAGYNMNMVRKVCLGYRKRYRGFVWSYK</sequence>
<keyword evidence="3" id="KW-0378">Hydrolase</keyword>
<dbReference type="InterPro" id="IPR044925">
    <property type="entry name" value="His-Me_finger_sf"/>
</dbReference>
<evidence type="ECO:0000259" key="2">
    <source>
        <dbReference type="Pfam" id="PF13392"/>
    </source>
</evidence>
<dbReference type="Pfam" id="PF07463">
    <property type="entry name" value="NUMOD4"/>
    <property type="match status" value="1"/>
</dbReference>
<evidence type="ECO:0000313" key="4">
    <source>
        <dbReference type="Proteomes" id="UP000199153"/>
    </source>
</evidence>
<name>A0A1I4Z3U6_9FLAO</name>